<keyword evidence="2" id="KW-1185">Reference proteome</keyword>
<evidence type="ECO:0000313" key="1">
    <source>
        <dbReference type="EMBL" id="KAI6085328.1"/>
    </source>
</evidence>
<reference evidence="1 2" key="1">
    <citation type="journal article" date="2022" name="New Phytol.">
        <title>Ecological generalism drives hyperdiversity of secondary metabolite gene clusters in xylarialean endophytes.</title>
        <authorList>
            <person name="Franco M.E.E."/>
            <person name="Wisecaver J.H."/>
            <person name="Arnold A.E."/>
            <person name="Ju Y.M."/>
            <person name="Slot J.C."/>
            <person name="Ahrendt S."/>
            <person name="Moore L.P."/>
            <person name="Eastman K.E."/>
            <person name="Scott K."/>
            <person name="Konkel Z."/>
            <person name="Mondo S.J."/>
            <person name="Kuo A."/>
            <person name="Hayes R.D."/>
            <person name="Haridas S."/>
            <person name="Andreopoulos B."/>
            <person name="Riley R."/>
            <person name="LaButti K."/>
            <person name="Pangilinan J."/>
            <person name="Lipzen A."/>
            <person name="Amirebrahimi M."/>
            <person name="Yan J."/>
            <person name="Adam C."/>
            <person name="Keymanesh K."/>
            <person name="Ng V."/>
            <person name="Louie K."/>
            <person name="Northen T."/>
            <person name="Drula E."/>
            <person name="Henrissat B."/>
            <person name="Hsieh H.M."/>
            <person name="Youens-Clark K."/>
            <person name="Lutzoni F."/>
            <person name="Miadlikowska J."/>
            <person name="Eastwood D.C."/>
            <person name="Hamelin R.C."/>
            <person name="Grigoriev I.V."/>
            <person name="U'Ren J.M."/>
        </authorList>
    </citation>
    <scope>NUCLEOTIDE SEQUENCE [LARGE SCALE GENOMIC DNA]</scope>
    <source>
        <strain evidence="1 2">ER1909</strain>
    </source>
</reference>
<comment type="caution">
    <text evidence="1">The sequence shown here is derived from an EMBL/GenBank/DDBJ whole genome shotgun (WGS) entry which is preliminary data.</text>
</comment>
<name>A0ACC0CYG2_9PEZI</name>
<proteinExistence type="predicted"/>
<sequence length="66" mass="6936">MDKLKKAKDSVTGQTAANQNTQGGKGGSTKDTLVDSMVDQEAQKKGVPGGADPMINNVVNDEVNRF</sequence>
<evidence type="ECO:0000313" key="2">
    <source>
        <dbReference type="Proteomes" id="UP001497680"/>
    </source>
</evidence>
<protein>
    <submittedName>
        <fullName evidence="1">Uncharacterized protein</fullName>
    </submittedName>
</protein>
<dbReference type="EMBL" id="MU394326">
    <property type="protein sequence ID" value="KAI6085328.1"/>
    <property type="molecule type" value="Genomic_DNA"/>
</dbReference>
<dbReference type="Proteomes" id="UP001497680">
    <property type="component" value="Unassembled WGS sequence"/>
</dbReference>
<gene>
    <name evidence="1" type="ORF">F4821DRAFT_240792</name>
</gene>
<accession>A0ACC0CYG2</accession>
<organism evidence="1 2">
    <name type="scientific">Hypoxylon rubiginosum</name>
    <dbReference type="NCBI Taxonomy" id="110542"/>
    <lineage>
        <taxon>Eukaryota</taxon>
        <taxon>Fungi</taxon>
        <taxon>Dikarya</taxon>
        <taxon>Ascomycota</taxon>
        <taxon>Pezizomycotina</taxon>
        <taxon>Sordariomycetes</taxon>
        <taxon>Xylariomycetidae</taxon>
        <taxon>Xylariales</taxon>
        <taxon>Hypoxylaceae</taxon>
        <taxon>Hypoxylon</taxon>
    </lineage>
</organism>